<organism evidence="7 8">
    <name type="scientific">Luteimicrobium album</name>
    <dbReference type="NCBI Taxonomy" id="1054550"/>
    <lineage>
        <taxon>Bacteria</taxon>
        <taxon>Bacillati</taxon>
        <taxon>Actinomycetota</taxon>
        <taxon>Actinomycetes</taxon>
        <taxon>Micrococcales</taxon>
        <taxon>Luteimicrobium</taxon>
    </lineage>
</organism>
<sequence length="221" mass="23229">MTPSDPRTAATRRALLDAATDALREVGYAGASAREIARRAGCNQALVFYHFDSVTGLLLAALDDVSERRLAEYRDTLAGARTLRELVDAAERVLAEDVDAGHVAVLTELLVAAASVPGLDVEVEARLAPWRALAQDAVARAFELVPLAGMVPPEEAAHVVVATLLGLELLAGAGDGLATTDRLFDRARTVAALLEPEPGPSAGPDRATEASRAPRPRTARP</sequence>
<evidence type="ECO:0000256" key="3">
    <source>
        <dbReference type="ARBA" id="ARBA00023163"/>
    </source>
</evidence>
<dbReference type="EMBL" id="BSUK01000001">
    <property type="protein sequence ID" value="GMA23369.1"/>
    <property type="molecule type" value="Genomic_DNA"/>
</dbReference>
<dbReference type="PANTHER" id="PTHR30055">
    <property type="entry name" value="HTH-TYPE TRANSCRIPTIONAL REGULATOR RUTR"/>
    <property type="match status" value="1"/>
</dbReference>
<evidence type="ECO:0000313" key="7">
    <source>
        <dbReference type="EMBL" id="GMA23369.1"/>
    </source>
</evidence>
<feature type="region of interest" description="Disordered" evidence="5">
    <location>
        <begin position="194"/>
        <end position="221"/>
    </location>
</feature>
<protein>
    <recommendedName>
        <fullName evidence="6">HTH tetR-type domain-containing protein</fullName>
    </recommendedName>
</protein>
<dbReference type="Pfam" id="PF00440">
    <property type="entry name" value="TetR_N"/>
    <property type="match status" value="1"/>
</dbReference>
<dbReference type="PROSITE" id="PS50977">
    <property type="entry name" value="HTH_TETR_2"/>
    <property type="match status" value="1"/>
</dbReference>
<name>A0ABQ6I078_9MICO</name>
<reference evidence="8" key="1">
    <citation type="journal article" date="2019" name="Int. J. Syst. Evol. Microbiol.">
        <title>The Global Catalogue of Microorganisms (GCM) 10K type strain sequencing project: providing services to taxonomists for standard genome sequencing and annotation.</title>
        <authorList>
            <consortium name="The Broad Institute Genomics Platform"/>
            <consortium name="The Broad Institute Genome Sequencing Center for Infectious Disease"/>
            <person name="Wu L."/>
            <person name="Ma J."/>
        </authorList>
    </citation>
    <scope>NUCLEOTIDE SEQUENCE [LARGE SCALE GENOMIC DNA]</scope>
    <source>
        <strain evidence="8">NBRC 106348</strain>
    </source>
</reference>
<evidence type="ECO:0000313" key="8">
    <source>
        <dbReference type="Proteomes" id="UP001157091"/>
    </source>
</evidence>
<evidence type="ECO:0000256" key="5">
    <source>
        <dbReference type="SAM" id="MobiDB-lite"/>
    </source>
</evidence>
<proteinExistence type="predicted"/>
<feature type="DNA-binding region" description="H-T-H motif" evidence="4">
    <location>
        <begin position="32"/>
        <end position="51"/>
    </location>
</feature>
<keyword evidence="2 4" id="KW-0238">DNA-binding</keyword>
<accession>A0ABQ6I078</accession>
<keyword evidence="1" id="KW-0805">Transcription regulation</keyword>
<dbReference type="PRINTS" id="PR00455">
    <property type="entry name" value="HTHTETR"/>
</dbReference>
<evidence type="ECO:0000256" key="2">
    <source>
        <dbReference type="ARBA" id="ARBA00023125"/>
    </source>
</evidence>
<dbReference type="InterPro" id="IPR009057">
    <property type="entry name" value="Homeodomain-like_sf"/>
</dbReference>
<feature type="domain" description="HTH tetR-type" evidence="6">
    <location>
        <begin position="9"/>
        <end position="69"/>
    </location>
</feature>
<comment type="caution">
    <text evidence="7">The sequence shown here is derived from an EMBL/GenBank/DDBJ whole genome shotgun (WGS) entry which is preliminary data.</text>
</comment>
<dbReference type="InterPro" id="IPR001647">
    <property type="entry name" value="HTH_TetR"/>
</dbReference>
<dbReference type="RefSeq" id="WP_284292412.1">
    <property type="nucleotide sequence ID" value="NZ_BSUK01000001.1"/>
</dbReference>
<evidence type="ECO:0000256" key="4">
    <source>
        <dbReference type="PROSITE-ProRule" id="PRU00335"/>
    </source>
</evidence>
<evidence type="ECO:0000259" key="6">
    <source>
        <dbReference type="PROSITE" id="PS50977"/>
    </source>
</evidence>
<dbReference type="SUPFAM" id="SSF46689">
    <property type="entry name" value="Homeodomain-like"/>
    <property type="match status" value="1"/>
</dbReference>
<dbReference type="PANTHER" id="PTHR30055:SF234">
    <property type="entry name" value="HTH-TYPE TRANSCRIPTIONAL REGULATOR BETI"/>
    <property type="match status" value="1"/>
</dbReference>
<dbReference type="Gene3D" id="1.10.357.10">
    <property type="entry name" value="Tetracycline Repressor, domain 2"/>
    <property type="match status" value="1"/>
</dbReference>
<keyword evidence="8" id="KW-1185">Reference proteome</keyword>
<keyword evidence="3" id="KW-0804">Transcription</keyword>
<gene>
    <name evidence="7" type="ORF">GCM10025864_11280</name>
</gene>
<dbReference type="InterPro" id="IPR050109">
    <property type="entry name" value="HTH-type_TetR-like_transc_reg"/>
</dbReference>
<evidence type="ECO:0000256" key="1">
    <source>
        <dbReference type="ARBA" id="ARBA00023015"/>
    </source>
</evidence>
<dbReference type="Proteomes" id="UP001157091">
    <property type="component" value="Unassembled WGS sequence"/>
</dbReference>